<accession>A0A8H6SWK2</accession>
<dbReference type="EMBL" id="JACAZE010000010">
    <property type="protein sequence ID" value="KAF7305245.1"/>
    <property type="molecule type" value="Genomic_DNA"/>
</dbReference>
<organism evidence="1 2">
    <name type="scientific">Mycena chlorophos</name>
    <name type="common">Agaric fungus</name>
    <name type="synonym">Agaricus chlorophos</name>
    <dbReference type="NCBI Taxonomy" id="658473"/>
    <lineage>
        <taxon>Eukaryota</taxon>
        <taxon>Fungi</taxon>
        <taxon>Dikarya</taxon>
        <taxon>Basidiomycota</taxon>
        <taxon>Agaricomycotina</taxon>
        <taxon>Agaricomycetes</taxon>
        <taxon>Agaricomycetidae</taxon>
        <taxon>Agaricales</taxon>
        <taxon>Marasmiineae</taxon>
        <taxon>Mycenaceae</taxon>
        <taxon>Mycena</taxon>
    </lineage>
</organism>
<protein>
    <submittedName>
        <fullName evidence="1">F-box domain-containing protein</fullName>
    </submittedName>
</protein>
<keyword evidence="2" id="KW-1185">Reference proteome</keyword>
<evidence type="ECO:0000313" key="1">
    <source>
        <dbReference type="EMBL" id="KAF7305245.1"/>
    </source>
</evidence>
<dbReference type="AlphaFoldDB" id="A0A8H6SWK2"/>
<evidence type="ECO:0000313" key="2">
    <source>
        <dbReference type="Proteomes" id="UP000613580"/>
    </source>
</evidence>
<sequence length="369" mass="41440">MPPIQQQATATPAVPAGTPIHKLAAELLIEIFLLVPNDTHSSRWHQTVPLRLSAVCRSWRGIAIGTPELWLKLSFNNVLRSGSPAKLRSHLAVVGRDLLQRSSPHKISISFHPNLHTTAERRVALALWSEIVQVADRWRKMDLGLEVLPLLQDTPPRILHRLRHLKISSIVGNSRVSHPEIKFFARAPRLNRVELHNLPNAVGVVLPWSQLKTLDILSFQPPTFHYFEILPRCTALVDLFLVVRAWREDDPSVPSETSPINFPALRYLKLELSLDDDNEDGVGVFDAFFLRVHAPKLLSLDLHCGGYDEEQVELAGIGIFLGRSPLVDNITIKQCTTLLRGNCLLEILDLVPSVTELRFIEVSLFNGPI</sequence>
<comment type="caution">
    <text evidence="1">The sequence shown here is derived from an EMBL/GenBank/DDBJ whole genome shotgun (WGS) entry which is preliminary data.</text>
</comment>
<gene>
    <name evidence="1" type="ORF">HMN09_00775300</name>
</gene>
<dbReference type="Gene3D" id="1.20.1280.50">
    <property type="match status" value="1"/>
</dbReference>
<dbReference type="OrthoDB" id="2269034at2759"/>
<reference evidence="1" key="1">
    <citation type="submission" date="2020-05" db="EMBL/GenBank/DDBJ databases">
        <title>Mycena genomes resolve the evolution of fungal bioluminescence.</title>
        <authorList>
            <person name="Tsai I.J."/>
        </authorList>
    </citation>
    <scope>NUCLEOTIDE SEQUENCE</scope>
    <source>
        <strain evidence="1">110903Hualien_Pintung</strain>
    </source>
</reference>
<name>A0A8H6SWK2_MYCCL</name>
<proteinExistence type="predicted"/>
<dbReference type="Proteomes" id="UP000613580">
    <property type="component" value="Unassembled WGS sequence"/>
</dbReference>